<dbReference type="Proteomes" id="UP000308768">
    <property type="component" value="Unassembled WGS sequence"/>
</dbReference>
<reference evidence="2 3" key="1">
    <citation type="submission" date="2017-03" db="EMBL/GenBank/DDBJ databases">
        <title>Genomes of endolithic fungi from Antarctica.</title>
        <authorList>
            <person name="Coleine C."/>
            <person name="Masonjones S."/>
            <person name="Stajich J.E."/>
        </authorList>
    </citation>
    <scope>NUCLEOTIDE SEQUENCE [LARGE SCALE GENOMIC DNA]</scope>
    <source>
        <strain evidence="2 3">CCFEE 5187</strain>
    </source>
</reference>
<dbReference type="EMBL" id="NAJN01001644">
    <property type="protein sequence ID" value="TKA61967.1"/>
    <property type="molecule type" value="Genomic_DNA"/>
</dbReference>
<feature type="transmembrane region" description="Helical" evidence="1">
    <location>
        <begin position="165"/>
        <end position="183"/>
    </location>
</feature>
<evidence type="ECO:0000313" key="3">
    <source>
        <dbReference type="Proteomes" id="UP000308768"/>
    </source>
</evidence>
<accession>A0A4U0WHA2</accession>
<feature type="transmembrane region" description="Helical" evidence="1">
    <location>
        <begin position="89"/>
        <end position="111"/>
    </location>
</feature>
<keyword evidence="1" id="KW-0812">Transmembrane</keyword>
<keyword evidence="3" id="KW-1185">Reference proteome</keyword>
<keyword evidence="1" id="KW-1133">Transmembrane helix</keyword>
<proteinExistence type="predicted"/>
<comment type="caution">
    <text evidence="2">The sequence shown here is derived from an EMBL/GenBank/DDBJ whole genome shotgun (WGS) entry which is preliminary data.</text>
</comment>
<name>A0A4U0WHA2_9PEZI</name>
<feature type="transmembrane region" description="Helical" evidence="1">
    <location>
        <begin position="413"/>
        <end position="437"/>
    </location>
</feature>
<feature type="transmembrane region" description="Helical" evidence="1">
    <location>
        <begin position="293"/>
        <end position="314"/>
    </location>
</feature>
<feature type="transmembrane region" description="Helical" evidence="1">
    <location>
        <begin position="229"/>
        <end position="248"/>
    </location>
</feature>
<dbReference type="OrthoDB" id="4582561at2759"/>
<keyword evidence="1" id="KW-0472">Membrane</keyword>
<dbReference type="AlphaFoldDB" id="A0A4U0WHA2"/>
<feature type="transmembrane region" description="Helical" evidence="1">
    <location>
        <begin position="372"/>
        <end position="393"/>
    </location>
</feature>
<sequence length="503" mass="56512">MQNCMVYPMVSRLITLNSLTEESKQTADEFGILGDAYFNSSQIALAINGCAEEYCASSNSPEYDCEYDNSFPLYWQFCTGLEARVNPDIGGVGVFLSYYMQTGIAIAAWVLQRLYDTWIRNIAFMFFLPMGPRRAWTRSKNLQARVKKSRQPAALSSGMVEFQKAQCFFMLAVQSAALTALWSKGHNFFAASSYQQLWNNVTLLGNVAVGGFLPVTFTLSCLHAAGIKSWYIFVLSACTLATSAITLFTTSRKSPSPDQIDTPAANLAKCGGLATPVKYCLDPFSTYGVADPLIDGIGGPIFLFCLAVLFLLFLDLCKVFHRKMCENRITCYEWLRIWCEDWKLWQTWEPLIKRKSSLFFIRWMHIDSAMRFSKTVTAVFVSTLEGLFLYWFVRFLRQLYGGGDAVDFTAWSFGQIVAVTVWAPALLEWLYLVVFGIEGASKYRIAKPYRVIKDDNDEIVISHAKIEGRDSTKLSLLSKNSSHAQIDHGTALLSPPISNTESV</sequence>
<gene>
    <name evidence="2" type="ORF">B0A49_09810</name>
</gene>
<feature type="transmembrane region" description="Helical" evidence="1">
    <location>
        <begin position="203"/>
        <end position="222"/>
    </location>
</feature>
<evidence type="ECO:0000256" key="1">
    <source>
        <dbReference type="SAM" id="Phobius"/>
    </source>
</evidence>
<evidence type="ECO:0000313" key="2">
    <source>
        <dbReference type="EMBL" id="TKA61967.1"/>
    </source>
</evidence>
<dbReference type="STRING" id="331657.A0A4U0WHA2"/>
<protein>
    <submittedName>
        <fullName evidence="2">Uncharacterized protein</fullName>
    </submittedName>
</protein>
<organism evidence="2 3">
    <name type="scientific">Cryomyces minteri</name>
    <dbReference type="NCBI Taxonomy" id="331657"/>
    <lineage>
        <taxon>Eukaryota</taxon>
        <taxon>Fungi</taxon>
        <taxon>Dikarya</taxon>
        <taxon>Ascomycota</taxon>
        <taxon>Pezizomycotina</taxon>
        <taxon>Dothideomycetes</taxon>
        <taxon>Dothideomycetes incertae sedis</taxon>
        <taxon>Cryomyces</taxon>
    </lineage>
</organism>